<accession>A0ABS8MLF2</accession>
<dbReference type="EMBL" id="JAJJMM010000001">
    <property type="protein sequence ID" value="MCC9066328.1"/>
    <property type="molecule type" value="Genomic_DNA"/>
</dbReference>
<proteinExistence type="predicted"/>
<organism evidence="1 2">
    <name type="scientific">Flavobacterium piscisymbiosum</name>
    <dbReference type="NCBI Taxonomy" id="2893753"/>
    <lineage>
        <taxon>Bacteria</taxon>
        <taxon>Pseudomonadati</taxon>
        <taxon>Bacteroidota</taxon>
        <taxon>Flavobacteriia</taxon>
        <taxon>Flavobacteriales</taxon>
        <taxon>Flavobacteriaceae</taxon>
        <taxon>Flavobacterium</taxon>
    </lineage>
</organism>
<evidence type="ECO:0000313" key="2">
    <source>
        <dbReference type="Proteomes" id="UP001430679"/>
    </source>
</evidence>
<dbReference type="Proteomes" id="UP001430679">
    <property type="component" value="Unassembled WGS sequence"/>
</dbReference>
<gene>
    <name evidence="1" type="ORF">LNP81_25345</name>
</gene>
<comment type="caution">
    <text evidence="1">The sequence shown here is derived from an EMBL/GenBank/DDBJ whole genome shotgun (WGS) entry which is preliminary data.</text>
</comment>
<reference evidence="1" key="1">
    <citation type="submission" date="2021-11" db="EMBL/GenBank/DDBJ databases">
        <title>Description of novel Flavobacterium species.</title>
        <authorList>
            <person name="Saticioglu I.B."/>
            <person name="Ay H."/>
            <person name="Altun S."/>
            <person name="Duman M."/>
        </authorList>
    </citation>
    <scope>NUCLEOTIDE SEQUENCE</scope>
    <source>
        <strain evidence="1">F-30</strain>
    </source>
</reference>
<sequence>MEIKKNQTFKTPVGLFLKVQTVRESGLHTLVLIDKKGKAIPEKRNTRGHVIQRTERLCTEETIRSFKKVSICH</sequence>
<dbReference type="RefSeq" id="WP_230040195.1">
    <property type="nucleotide sequence ID" value="NZ_JAJJMM010000001.1"/>
</dbReference>
<keyword evidence="2" id="KW-1185">Reference proteome</keyword>
<evidence type="ECO:0000313" key="1">
    <source>
        <dbReference type="EMBL" id="MCC9066328.1"/>
    </source>
</evidence>
<name>A0ABS8MLF2_9FLAO</name>
<protein>
    <submittedName>
        <fullName evidence="1">Uncharacterized protein</fullName>
    </submittedName>
</protein>